<dbReference type="EMBL" id="JTDY01002757">
    <property type="protein sequence ID" value="KOB70778.1"/>
    <property type="molecule type" value="Genomic_DNA"/>
</dbReference>
<evidence type="ECO:0000256" key="3">
    <source>
        <dbReference type="ARBA" id="ARBA00022448"/>
    </source>
</evidence>
<evidence type="ECO:0000256" key="11">
    <source>
        <dbReference type="ARBA" id="ARBA00023303"/>
    </source>
</evidence>
<evidence type="ECO:0000256" key="10">
    <source>
        <dbReference type="ARBA" id="ARBA00023136"/>
    </source>
</evidence>
<feature type="transmembrane region" description="Helical" evidence="12">
    <location>
        <begin position="7"/>
        <end position="24"/>
    </location>
</feature>
<reference evidence="13 14" key="1">
    <citation type="journal article" date="2015" name="Genome Biol. Evol.">
        <title>The genome of winter moth (Operophtera brumata) provides a genomic perspective on sexual dimorphism and phenology.</title>
        <authorList>
            <person name="Derks M.F."/>
            <person name="Smit S."/>
            <person name="Salis L."/>
            <person name="Schijlen E."/>
            <person name="Bossers A."/>
            <person name="Mateman C."/>
            <person name="Pijl A.S."/>
            <person name="de Ridder D."/>
            <person name="Groenen M.A."/>
            <person name="Visser M.E."/>
            <person name="Megens H.J."/>
        </authorList>
    </citation>
    <scope>NUCLEOTIDE SEQUENCE [LARGE SCALE GENOMIC DNA]</scope>
    <source>
        <strain evidence="13">WM2013NL</strain>
        <tissue evidence="13">Head and thorax</tissue>
    </source>
</reference>
<feature type="transmembrane region" description="Helical" evidence="12">
    <location>
        <begin position="64"/>
        <end position="83"/>
    </location>
</feature>
<dbReference type="Pfam" id="PF00876">
    <property type="entry name" value="Innexin"/>
    <property type="match status" value="2"/>
</dbReference>
<dbReference type="GO" id="GO:0034220">
    <property type="term" value="P:monoatomic ion transmembrane transport"/>
    <property type="evidence" value="ECO:0007669"/>
    <property type="project" value="UniProtKB-KW"/>
</dbReference>
<evidence type="ECO:0000256" key="7">
    <source>
        <dbReference type="ARBA" id="ARBA00022949"/>
    </source>
</evidence>
<name>A0A0L7L5K2_OPEBR</name>
<dbReference type="AlphaFoldDB" id="A0A0L7L5K2"/>
<keyword evidence="10 12" id="KW-0472">Membrane</keyword>
<evidence type="ECO:0000256" key="5">
    <source>
        <dbReference type="ARBA" id="ARBA00022692"/>
    </source>
</evidence>
<evidence type="ECO:0000256" key="1">
    <source>
        <dbReference type="ARBA" id="ARBA00004610"/>
    </source>
</evidence>
<keyword evidence="7" id="KW-0965">Cell junction</keyword>
<comment type="caution">
    <text evidence="13">The sequence shown here is derived from an EMBL/GenBank/DDBJ whole genome shotgun (WGS) entry which is preliminary data.</text>
</comment>
<accession>A0A0L7L5K2</accession>
<comment type="subcellular location">
    <subcellularLocation>
        <location evidence="1">Cell junction</location>
        <location evidence="1">Gap junction</location>
    </subcellularLocation>
    <subcellularLocation>
        <location evidence="2 12">Cell membrane</location>
        <topology evidence="2 12">Multi-pass membrane protein</topology>
    </subcellularLocation>
</comment>
<dbReference type="PROSITE" id="PS51013">
    <property type="entry name" value="PANNEXIN"/>
    <property type="match status" value="1"/>
</dbReference>
<protein>
    <recommendedName>
        <fullName evidence="12">Innexin</fullName>
    </recommendedName>
</protein>
<dbReference type="PANTHER" id="PTHR11893:SF39">
    <property type="entry name" value="INNEXIN INX1"/>
    <property type="match status" value="1"/>
</dbReference>
<dbReference type="PANTHER" id="PTHR11893">
    <property type="entry name" value="INNEXIN"/>
    <property type="match status" value="1"/>
</dbReference>
<evidence type="ECO:0000256" key="8">
    <source>
        <dbReference type="ARBA" id="ARBA00022989"/>
    </source>
</evidence>
<keyword evidence="9 12" id="KW-0406">Ion transport</keyword>
<evidence type="ECO:0000256" key="2">
    <source>
        <dbReference type="ARBA" id="ARBA00004651"/>
    </source>
</evidence>
<evidence type="ECO:0000313" key="14">
    <source>
        <dbReference type="Proteomes" id="UP000037510"/>
    </source>
</evidence>
<evidence type="ECO:0000256" key="4">
    <source>
        <dbReference type="ARBA" id="ARBA00022475"/>
    </source>
</evidence>
<proteinExistence type="inferred from homology"/>
<keyword evidence="6" id="KW-0303">Gap junction</keyword>
<dbReference type="Proteomes" id="UP000037510">
    <property type="component" value="Unassembled WGS sequence"/>
</dbReference>
<comment type="caution">
    <text evidence="12">Lacks conserved residue(s) required for the propagation of feature annotation.</text>
</comment>
<dbReference type="GO" id="GO:0005243">
    <property type="term" value="F:gap junction channel activity"/>
    <property type="evidence" value="ECO:0007669"/>
    <property type="project" value="TreeGrafter"/>
</dbReference>
<dbReference type="STRING" id="104452.A0A0L7L5K2"/>
<keyword evidence="14" id="KW-1185">Reference proteome</keyword>
<comment type="similarity">
    <text evidence="12">Belongs to the pannexin family.</text>
</comment>
<evidence type="ECO:0000313" key="13">
    <source>
        <dbReference type="EMBL" id="KOB70778.1"/>
    </source>
</evidence>
<dbReference type="GO" id="GO:0005921">
    <property type="term" value="C:gap junction"/>
    <property type="evidence" value="ECO:0007669"/>
    <property type="project" value="UniProtKB-SubCell"/>
</dbReference>
<evidence type="ECO:0000256" key="9">
    <source>
        <dbReference type="ARBA" id="ARBA00023065"/>
    </source>
</evidence>
<gene>
    <name evidence="12" type="primary">inx</name>
    <name evidence="13" type="ORF">OBRU01_15240</name>
</gene>
<dbReference type="GO" id="GO:0005886">
    <property type="term" value="C:plasma membrane"/>
    <property type="evidence" value="ECO:0007669"/>
    <property type="project" value="UniProtKB-SubCell"/>
</dbReference>
<keyword evidence="8 12" id="KW-1133">Transmembrane helix</keyword>
<organism evidence="13 14">
    <name type="scientific">Operophtera brumata</name>
    <name type="common">Winter moth</name>
    <name type="synonym">Phalaena brumata</name>
    <dbReference type="NCBI Taxonomy" id="104452"/>
    <lineage>
        <taxon>Eukaryota</taxon>
        <taxon>Metazoa</taxon>
        <taxon>Ecdysozoa</taxon>
        <taxon>Arthropoda</taxon>
        <taxon>Hexapoda</taxon>
        <taxon>Insecta</taxon>
        <taxon>Pterygota</taxon>
        <taxon>Neoptera</taxon>
        <taxon>Endopterygota</taxon>
        <taxon>Lepidoptera</taxon>
        <taxon>Glossata</taxon>
        <taxon>Ditrysia</taxon>
        <taxon>Geometroidea</taxon>
        <taxon>Geometridae</taxon>
        <taxon>Larentiinae</taxon>
        <taxon>Operophtera</taxon>
    </lineage>
</organism>
<comment type="function">
    <text evidence="12">Structural component of the gap junctions.</text>
</comment>
<sequence>MYAFRYWGCELLCLVNIVLQLWMMDSFFNGEFFTYGTRFGASGSIQTHDSLCILPLNIVNEKTYIFLWFWYIILAIILALLIVY</sequence>
<keyword evidence="4" id="KW-1003">Cell membrane</keyword>
<evidence type="ECO:0000256" key="12">
    <source>
        <dbReference type="RuleBase" id="RU010713"/>
    </source>
</evidence>
<feature type="non-terminal residue" evidence="13">
    <location>
        <position position="84"/>
    </location>
</feature>
<keyword evidence="3 12" id="KW-0813">Transport</keyword>
<dbReference type="InterPro" id="IPR000990">
    <property type="entry name" value="Innexin"/>
</dbReference>
<keyword evidence="5 12" id="KW-0812">Transmembrane</keyword>
<evidence type="ECO:0000256" key="6">
    <source>
        <dbReference type="ARBA" id="ARBA00022868"/>
    </source>
</evidence>
<keyword evidence="11 12" id="KW-0407">Ion channel</keyword>